<feature type="transmembrane region" description="Helical" evidence="20">
    <location>
        <begin position="149"/>
        <end position="167"/>
    </location>
</feature>
<keyword evidence="22" id="KW-1185">Reference proteome</keyword>
<evidence type="ECO:0000256" key="19">
    <source>
        <dbReference type="RuleBase" id="RU003750"/>
    </source>
</evidence>
<comment type="caution">
    <text evidence="21">The sequence shown here is derived from an EMBL/GenBank/DDBJ whole genome shotgun (WGS) entry which is preliminary data.</text>
</comment>
<keyword evidence="15" id="KW-0594">Phospholipid biosynthesis</keyword>
<dbReference type="Proteomes" id="UP000051966">
    <property type="component" value="Unassembled WGS sequence"/>
</dbReference>
<comment type="catalytic activity">
    <reaction evidence="17">
        <text>a CDP-1,2-diacyl-sn-glycerol + sn-glycerol 3-phosphate = a 1,2-diacyl-sn-glycero-3-phospho-(1'-sn-glycero-3'-phosphate) + CMP + H(+)</text>
        <dbReference type="Rhea" id="RHEA:12593"/>
        <dbReference type="ChEBI" id="CHEBI:15378"/>
        <dbReference type="ChEBI" id="CHEBI:57597"/>
        <dbReference type="ChEBI" id="CHEBI:58332"/>
        <dbReference type="ChEBI" id="CHEBI:60110"/>
        <dbReference type="ChEBI" id="CHEBI:60377"/>
        <dbReference type="EC" id="2.7.8.5"/>
    </reaction>
</comment>
<evidence type="ECO:0000256" key="14">
    <source>
        <dbReference type="ARBA" id="ARBA00023136"/>
    </source>
</evidence>
<evidence type="ECO:0000256" key="6">
    <source>
        <dbReference type="ARBA" id="ARBA00013170"/>
    </source>
</evidence>
<evidence type="ECO:0000313" key="22">
    <source>
        <dbReference type="Proteomes" id="UP000051966"/>
    </source>
</evidence>
<dbReference type="AlphaFoldDB" id="A0A0R1VWH2"/>
<evidence type="ECO:0000256" key="8">
    <source>
        <dbReference type="ARBA" id="ARBA00022475"/>
    </source>
</evidence>
<dbReference type="GO" id="GO:0008444">
    <property type="term" value="F:CDP-diacylglycerol-glycerol-3-phosphate 3-phosphatidyltransferase activity"/>
    <property type="evidence" value="ECO:0007669"/>
    <property type="project" value="UniProtKB-UniRule"/>
</dbReference>
<evidence type="ECO:0000313" key="21">
    <source>
        <dbReference type="EMBL" id="KRM10065.1"/>
    </source>
</evidence>
<dbReference type="Pfam" id="PF01066">
    <property type="entry name" value="CDP-OH_P_transf"/>
    <property type="match status" value="1"/>
</dbReference>
<gene>
    <name evidence="21" type="ORF">FD41_GL002247</name>
</gene>
<comment type="pathway">
    <text evidence="3">Phospholipid metabolism; phosphatidylglycerol biosynthesis; phosphatidylglycerol from CDP-diacylglycerol: step 1/2.</text>
</comment>
<organism evidence="21 22">
    <name type="scientific">Lentilactobacillus farraginis DSM 18382 = JCM 14108</name>
    <dbReference type="NCBI Taxonomy" id="1423743"/>
    <lineage>
        <taxon>Bacteria</taxon>
        <taxon>Bacillati</taxon>
        <taxon>Bacillota</taxon>
        <taxon>Bacilli</taxon>
        <taxon>Lactobacillales</taxon>
        <taxon>Lactobacillaceae</taxon>
        <taxon>Lentilactobacillus</taxon>
    </lineage>
</organism>
<evidence type="ECO:0000256" key="20">
    <source>
        <dbReference type="SAM" id="Phobius"/>
    </source>
</evidence>
<comment type="subcellular location">
    <subcellularLocation>
        <location evidence="2">Cell membrane</location>
        <topology evidence="2">Multi-pass membrane protein</topology>
    </subcellularLocation>
</comment>
<evidence type="ECO:0000256" key="18">
    <source>
        <dbReference type="NCBIfam" id="TIGR00560"/>
    </source>
</evidence>
<dbReference type="PANTHER" id="PTHR14269">
    <property type="entry name" value="CDP-DIACYLGLYCEROL--GLYCEROL-3-PHOSPHATE 3-PHOSPHATIDYLTRANSFERASE-RELATED"/>
    <property type="match status" value="1"/>
</dbReference>
<feature type="transmembrane region" description="Helical" evidence="20">
    <location>
        <begin position="16"/>
        <end position="35"/>
    </location>
</feature>
<evidence type="ECO:0000256" key="11">
    <source>
        <dbReference type="ARBA" id="ARBA00022692"/>
    </source>
</evidence>
<comment type="similarity">
    <text evidence="5 19">Belongs to the CDP-alcohol phosphatidyltransferase class-I family.</text>
</comment>
<evidence type="ECO:0000256" key="15">
    <source>
        <dbReference type="ARBA" id="ARBA00023209"/>
    </source>
</evidence>
<evidence type="ECO:0000256" key="16">
    <source>
        <dbReference type="ARBA" id="ARBA00023264"/>
    </source>
</evidence>
<evidence type="ECO:0000256" key="2">
    <source>
        <dbReference type="ARBA" id="ARBA00004651"/>
    </source>
</evidence>
<evidence type="ECO:0000256" key="12">
    <source>
        <dbReference type="ARBA" id="ARBA00022989"/>
    </source>
</evidence>
<dbReference type="NCBIfam" id="TIGR00560">
    <property type="entry name" value="pgsA"/>
    <property type="match status" value="1"/>
</dbReference>
<keyword evidence="12 20" id="KW-1133">Transmembrane helix</keyword>
<keyword evidence="14 20" id="KW-0472">Membrane</keyword>
<keyword evidence="16" id="KW-1208">Phospholipid metabolism</keyword>
<keyword evidence="9" id="KW-0444">Lipid biosynthesis</keyword>
<dbReference type="InterPro" id="IPR043130">
    <property type="entry name" value="CDP-OH_PTrfase_TM_dom"/>
</dbReference>
<dbReference type="GO" id="GO:0005886">
    <property type="term" value="C:plasma membrane"/>
    <property type="evidence" value="ECO:0007669"/>
    <property type="project" value="UniProtKB-SubCell"/>
</dbReference>
<keyword evidence="13" id="KW-0443">Lipid metabolism</keyword>
<dbReference type="InterPro" id="IPR000462">
    <property type="entry name" value="CDP-OH_P_trans"/>
</dbReference>
<sequence>MLAGGILMNLPNKLTIFRIILIPFFILILALPIFSGSTVVAGTAVSYTRWAATIIFIVASLTDFLDGQIARRQHLVTNFGKFADPMADKMLVMTAFIFLVQLKEAPAWVIVIIVCRELAVTGLRLIVVENDGKVVAAAWPGKIKTTTQMLAIIFLLLNNIFFAAINFPFAQLMLYICLFFTIYSGIDYFVQNRDVFSDSF</sequence>
<dbReference type="PATRIC" id="fig|1423743.5.peg.2307"/>
<evidence type="ECO:0000256" key="5">
    <source>
        <dbReference type="ARBA" id="ARBA00010441"/>
    </source>
</evidence>
<dbReference type="GO" id="GO:0006655">
    <property type="term" value="P:phosphatidylglycerol biosynthetic process"/>
    <property type="evidence" value="ECO:0007669"/>
    <property type="project" value="UniProtKB-UniPathway"/>
</dbReference>
<evidence type="ECO:0000256" key="10">
    <source>
        <dbReference type="ARBA" id="ARBA00022679"/>
    </source>
</evidence>
<dbReference type="PROSITE" id="PS00379">
    <property type="entry name" value="CDP_ALCOHOL_P_TRANSF"/>
    <property type="match status" value="1"/>
</dbReference>
<dbReference type="InterPro" id="IPR004570">
    <property type="entry name" value="Phosphatidylglycerol_P_synth"/>
</dbReference>
<evidence type="ECO:0000256" key="1">
    <source>
        <dbReference type="ARBA" id="ARBA00003973"/>
    </source>
</evidence>
<accession>A0A0R1VWH2</accession>
<dbReference type="UniPathway" id="UPA00084">
    <property type="reaction ID" value="UER00503"/>
</dbReference>
<dbReference type="FunFam" id="1.20.120.1760:FF:000004">
    <property type="entry name" value="CDP-diacylglycerol--glycerol-3-phosphate 3-phosphatidyltransferase"/>
    <property type="match status" value="1"/>
</dbReference>
<keyword evidence="8" id="KW-1003">Cell membrane</keyword>
<proteinExistence type="inferred from homology"/>
<evidence type="ECO:0000256" key="3">
    <source>
        <dbReference type="ARBA" id="ARBA00005042"/>
    </source>
</evidence>
<dbReference type="InterPro" id="IPR048254">
    <property type="entry name" value="CDP_ALCOHOL_P_TRANSF_CS"/>
</dbReference>
<evidence type="ECO:0000256" key="4">
    <source>
        <dbReference type="ARBA" id="ARBA00005189"/>
    </source>
</evidence>
<evidence type="ECO:0000256" key="7">
    <source>
        <dbReference type="ARBA" id="ARBA00014944"/>
    </source>
</evidence>
<reference evidence="21 22" key="1">
    <citation type="journal article" date="2015" name="Genome Announc.">
        <title>Expanding the biotechnology potential of lactobacilli through comparative genomics of 213 strains and associated genera.</title>
        <authorList>
            <person name="Sun Z."/>
            <person name="Harris H.M."/>
            <person name="McCann A."/>
            <person name="Guo C."/>
            <person name="Argimon S."/>
            <person name="Zhang W."/>
            <person name="Yang X."/>
            <person name="Jeffery I.B."/>
            <person name="Cooney J.C."/>
            <person name="Kagawa T.F."/>
            <person name="Liu W."/>
            <person name="Song Y."/>
            <person name="Salvetti E."/>
            <person name="Wrobel A."/>
            <person name="Rasinkangas P."/>
            <person name="Parkhill J."/>
            <person name="Rea M.C."/>
            <person name="O'Sullivan O."/>
            <person name="Ritari J."/>
            <person name="Douillard F.P."/>
            <person name="Paul Ross R."/>
            <person name="Yang R."/>
            <person name="Briner A.E."/>
            <person name="Felis G.E."/>
            <person name="de Vos W.M."/>
            <person name="Barrangou R."/>
            <person name="Klaenhammer T.R."/>
            <person name="Caufield P.W."/>
            <person name="Cui Y."/>
            <person name="Zhang H."/>
            <person name="O'Toole P.W."/>
        </authorList>
    </citation>
    <scope>NUCLEOTIDE SEQUENCE [LARGE SCALE GENOMIC DNA]</scope>
    <source>
        <strain evidence="21 22">DSM 18382</strain>
    </source>
</reference>
<dbReference type="EMBL" id="AZFY01000034">
    <property type="protein sequence ID" value="KRM10065.1"/>
    <property type="molecule type" value="Genomic_DNA"/>
</dbReference>
<evidence type="ECO:0000256" key="9">
    <source>
        <dbReference type="ARBA" id="ARBA00022516"/>
    </source>
</evidence>
<protein>
    <recommendedName>
        <fullName evidence="7 18">CDP-diacylglycerol--glycerol-3-phosphate 3-phosphatidyltransferase</fullName>
        <ecNumber evidence="6 18">2.7.8.5</ecNumber>
    </recommendedName>
</protein>
<dbReference type="Gene3D" id="1.20.120.1760">
    <property type="match status" value="1"/>
</dbReference>
<dbReference type="EC" id="2.7.8.5" evidence="6 18"/>
<comment type="function">
    <text evidence="1">This protein catalyzes the committed step to the synthesis of the acidic phospholipids.</text>
</comment>
<dbReference type="InterPro" id="IPR050324">
    <property type="entry name" value="CDP-alcohol_PTase-I"/>
</dbReference>
<feature type="transmembrane region" description="Helical" evidence="20">
    <location>
        <begin position="47"/>
        <end position="65"/>
    </location>
</feature>
<comment type="pathway">
    <text evidence="4">Lipid metabolism.</text>
</comment>
<dbReference type="PIRSF" id="PIRSF000847">
    <property type="entry name" value="Phos_ph_gly_syn"/>
    <property type="match status" value="1"/>
</dbReference>
<keyword evidence="11 20" id="KW-0812">Transmembrane</keyword>
<name>A0A0R1VWH2_9LACO</name>
<dbReference type="PANTHER" id="PTHR14269:SF62">
    <property type="entry name" value="CDP-DIACYLGLYCEROL--GLYCEROL-3-PHOSPHATE 3-PHOSPHATIDYLTRANSFERASE 1, CHLOROPLASTIC"/>
    <property type="match status" value="1"/>
</dbReference>
<evidence type="ECO:0000256" key="17">
    <source>
        <dbReference type="ARBA" id="ARBA00048586"/>
    </source>
</evidence>
<keyword evidence="10 19" id="KW-0808">Transferase</keyword>
<evidence type="ECO:0000256" key="13">
    <source>
        <dbReference type="ARBA" id="ARBA00023098"/>
    </source>
</evidence>